<keyword evidence="7" id="KW-0479">Metal-binding</keyword>
<evidence type="ECO:0000256" key="12">
    <source>
        <dbReference type="PROSITE-ProRule" id="PRU00409"/>
    </source>
</evidence>
<feature type="domain" description="ATP-grasp" evidence="14">
    <location>
        <begin position="319"/>
        <end position="534"/>
    </location>
</feature>
<evidence type="ECO:0000256" key="2">
    <source>
        <dbReference type="ARBA" id="ARBA00000680"/>
    </source>
</evidence>
<evidence type="ECO:0000256" key="8">
    <source>
        <dbReference type="ARBA" id="ARBA00022741"/>
    </source>
</evidence>
<comment type="subunit">
    <text evidence="5">Monomer.</text>
</comment>
<comment type="cofactor">
    <cofactor evidence="3">
        <name>Mg(2+)</name>
        <dbReference type="ChEBI" id="CHEBI:18420"/>
    </cofactor>
</comment>
<dbReference type="Proteomes" id="UP000652761">
    <property type="component" value="Unassembled WGS sequence"/>
</dbReference>
<protein>
    <recommendedName>
        <fullName evidence="14">ATP-grasp domain-containing protein</fullName>
    </recommendedName>
</protein>
<dbReference type="OrthoDB" id="25308at2759"/>
<sequence>MHFGAMMEQLVSTIRGVGPSQQAPQVTSGAVQVEVGTKRIGLNNSTPPTRHVTSPEYPAFLPSGTEVGLFHSRSPRRDHYPHVLSASPSRRRVGGWVFTLPSSPARGLHRHSAVQDPLTLAAPPRPPTSQPDHNHPPRRQRITLQISTLLHFRALMCNPGTPARLLSSSWFYPEFRFQSREEKHSPPLPLGQNPSLVFLVSMVLGGTRDSRRASMAEPPRRFRIGYALAPKKQQSFIQPSLVELARDRGVDLVPIDLERPLAEQGPFDCILHKFCGEDWKAQLGEYLGRYPGVPVIDPPEAIERLHNRISMLQVVSDLRIPQEKETFGVPRQIVIYDQAVLLDAGAPGALRFPMIAKPLVADGSAKSHEMALVYHRDGLLKQKPPVVLQEFVNHGGVVFKVYVVGDYVKCVKRKSLPDVCEERLECLEGSVPFSQVSNLNATEDREESKYYETMHLDEAEMPPLSFITDLAQGLRQAMGLHLFNFDVIRDTKVGNHYLVIDINYFPGYAKMPSYETVLTDFFIDVVRKKSNVQLDLAPKGDVVEKNELVAVADDGVETKIPSHFHFSPVEENMKTG</sequence>
<dbReference type="InterPro" id="IPR041429">
    <property type="entry name" value="ITPK1_N"/>
</dbReference>
<comment type="caution">
    <text evidence="15">The sequence shown here is derived from an EMBL/GenBank/DDBJ whole genome shotgun (WGS) entry which is preliminary data.</text>
</comment>
<organism evidence="15 16">
    <name type="scientific">Colocasia esculenta</name>
    <name type="common">Wild taro</name>
    <name type="synonym">Arum esculentum</name>
    <dbReference type="NCBI Taxonomy" id="4460"/>
    <lineage>
        <taxon>Eukaryota</taxon>
        <taxon>Viridiplantae</taxon>
        <taxon>Streptophyta</taxon>
        <taxon>Embryophyta</taxon>
        <taxon>Tracheophyta</taxon>
        <taxon>Spermatophyta</taxon>
        <taxon>Magnoliopsida</taxon>
        <taxon>Liliopsida</taxon>
        <taxon>Araceae</taxon>
        <taxon>Aroideae</taxon>
        <taxon>Colocasieae</taxon>
        <taxon>Colocasia</taxon>
    </lineage>
</organism>
<evidence type="ECO:0000256" key="13">
    <source>
        <dbReference type="SAM" id="MobiDB-lite"/>
    </source>
</evidence>
<dbReference type="GO" id="GO:0047325">
    <property type="term" value="F:inositol-3,4,5,6-tetrakisphosphate 1-kinase activity"/>
    <property type="evidence" value="ECO:0007669"/>
    <property type="project" value="InterPro"/>
</dbReference>
<dbReference type="PROSITE" id="PS50975">
    <property type="entry name" value="ATP_GRASP"/>
    <property type="match status" value="1"/>
</dbReference>
<gene>
    <name evidence="15" type="ORF">Taro_016525</name>
</gene>
<evidence type="ECO:0000256" key="7">
    <source>
        <dbReference type="ARBA" id="ARBA00022723"/>
    </source>
</evidence>
<evidence type="ECO:0000256" key="6">
    <source>
        <dbReference type="ARBA" id="ARBA00022679"/>
    </source>
</evidence>
<dbReference type="Gene3D" id="3.30.470.20">
    <property type="entry name" value="ATP-grasp fold, B domain"/>
    <property type="match status" value="1"/>
</dbReference>
<evidence type="ECO:0000256" key="4">
    <source>
        <dbReference type="ARBA" id="ARBA00009601"/>
    </source>
</evidence>
<evidence type="ECO:0000256" key="3">
    <source>
        <dbReference type="ARBA" id="ARBA00001946"/>
    </source>
</evidence>
<keyword evidence="10 12" id="KW-0067">ATP-binding</keyword>
<dbReference type="EMBL" id="NMUH01000734">
    <property type="protein sequence ID" value="MQL84025.1"/>
    <property type="molecule type" value="Genomic_DNA"/>
</dbReference>
<dbReference type="InterPro" id="IPR011761">
    <property type="entry name" value="ATP-grasp"/>
</dbReference>
<comment type="similarity">
    <text evidence="4">Belongs to the ITPK1 family.</text>
</comment>
<evidence type="ECO:0000313" key="15">
    <source>
        <dbReference type="EMBL" id="MQL84025.1"/>
    </source>
</evidence>
<dbReference type="GO" id="GO:0000287">
    <property type="term" value="F:magnesium ion binding"/>
    <property type="evidence" value="ECO:0007669"/>
    <property type="project" value="InterPro"/>
</dbReference>
<evidence type="ECO:0000259" key="14">
    <source>
        <dbReference type="PROSITE" id="PS50975"/>
    </source>
</evidence>
<keyword evidence="16" id="KW-1185">Reference proteome</keyword>
<dbReference type="GO" id="GO:0052726">
    <property type="term" value="F:inositol-1,3,4-trisphosphate 5-kinase activity"/>
    <property type="evidence" value="ECO:0007669"/>
    <property type="project" value="InterPro"/>
</dbReference>
<keyword evidence="9" id="KW-0418">Kinase</keyword>
<dbReference type="GO" id="GO:0005524">
    <property type="term" value="F:ATP binding"/>
    <property type="evidence" value="ECO:0007669"/>
    <property type="project" value="UniProtKB-UniRule"/>
</dbReference>
<dbReference type="GO" id="GO:0005737">
    <property type="term" value="C:cytoplasm"/>
    <property type="evidence" value="ECO:0007669"/>
    <property type="project" value="TreeGrafter"/>
</dbReference>
<dbReference type="GO" id="GO:0032957">
    <property type="term" value="P:inositol trisphosphate metabolic process"/>
    <property type="evidence" value="ECO:0007669"/>
    <property type="project" value="InterPro"/>
</dbReference>
<evidence type="ECO:0000256" key="10">
    <source>
        <dbReference type="ARBA" id="ARBA00022840"/>
    </source>
</evidence>
<dbReference type="InterPro" id="IPR008656">
    <property type="entry name" value="Inositol_tetrakis-P_1-kinase"/>
</dbReference>
<evidence type="ECO:0000256" key="1">
    <source>
        <dbReference type="ARBA" id="ARBA00000399"/>
    </source>
</evidence>
<proteinExistence type="inferred from homology"/>
<dbReference type="SUPFAM" id="SSF56059">
    <property type="entry name" value="Glutathione synthetase ATP-binding domain-like"/>
    <property type="match status" value="1"/>
</dbReference>
<keyword evidence="6" id="KW-0808">Transferase</keyword>
<dbReference type="Pfam" id="PF05770">
    <property type="entry name" value="Ins134_P3_kin"/>
    <property type="match status" value="1"/>
</dbReference>
<comment type="catalytic activity">
    <reaction evidence="2">
        <text>1D-myo-inositol 1,3,4-trisphosphate + ATP = 1D-myo-inositol 1,3,4,5-tetrakisphosphate + ADP + H(+)</text>
        <dbReference type="Rhea" id="RHEA:13253"/>
        <dbReference type="ChEBI" id="CHEBI:15378"/>
        <dbReference type="ChEBI" id="CHEBI:30616"/>
        <dbReference type="ChEBI" id="CHEBI:57895"/>
        <dbReference type="ChEBI" id="CHEBI:58414"/>
        <dbReference type="ChEBI" id="CHEBI:456216"/>
        <dbReference type="EC" id="2.7.1.159"/>
    </reaction>
</comment>
<dbReference type="PANTHER" id="PTHR14217">
    <property type="entry name" value="INOSITOL-TETRAKISPHOSPHATE 1-KINASE"/>
    <property type="match status" value="1"/>
</dbReference>
<accession>A0A843UKJ7</accession>
<dbReference type="FunFam" id="3.30.470.20:FF:000056">
    <property type="entry name" value="Inositol-tetrakisphosphate 1-kinase"/>
    <property type="match status" value="1"/>
</dbReference>
<dbReference type="GO" id="GO:0052725">
    <property type="term" value="F:inositol-1,3,4-trisphosphate 6-kinase activity"/>
    <property type="evidence" value="ECO:0007669"/>
    <property type="project" value="InterPro"/>
</dbReference>
<dbReference type="AlphaFoldDB" id="A0A843UKJ7"/>
<keyword evidence="8 12" id="KW-0547">Nucleotide-binding</keyword>
<keyword evidence="11" id="KW-0460">Magnesium</keyword>
<name>A0A843UKJ7_COLES</name>
<feature type="region of interest" description="Disordered" evidence="13">
    <location>
        <begin position="118"/>
        <end position="138"/>
    </location>
</feature>
<evidence type="ECO:0000256" key="9">
    <source>
        <dbReference type="ARBA" id="ARBA00022777"/>
    </source>
</evidence>
<evidence type="ECO:0000256" key="5">
    <source>
        <dbReference type="ARBA" id="ARBA00011245"/>
    </source>
</evidence>
<evidence type="ECO:0000256" key="11">
    <source>
        <dbReference type="ARBA" id="ARBA00022842"/>
    </source>
</evidence>
<evidence type="ECO:0000313" key="16">
    <source>
        <dbReference type="Proteomes" id="UP000652761"/>
    </source>
</evidence>
<dbReference type="Pfam" id="PF17927">
    <property type="entry name" value="Ins134_P3_kin_N"/>
    <property type="match status" value="1"/>
</dbReference>
<dbReference type="InterPro" id="IPR040464">
    <property type="entry name" value="InsP(3)kin_ATP-grasp"/>
</dbReference>
<reference evidence="15" key="1">
    <citation type="submission" date="2017-07" db="EMBL/GenBank/DDBJ databases">
        <title>Taro Niue Genome Assembly and Annotation.</title>
        <authorList>
            <person name="Atibalentja N."/>
            <person name="Keating K."/>
            <person name="Fields C.J."/>
        </authorList>
    </citation>
    <scope>NUCLEOTIDE SEQUENCE</scope>
    <source>
        <strain evidence="15">Niue_2</strain>
        <tissue evidence="15">Leaf</tissue>
    </source>
</reference>
<comment type="catalytic activity">
    <reaction evidence="1">
        <text>1D-myo-inositol 1,3,4-trisphosphate + ATP = 1D-myo-inositol 1,3,4,6-tetrakisphosphate + ADP + H(+)</text>
        <dbReference type="Rhea" id="RHEA:20940"/>
        <dbReference type="ChEBI" id="CHEBI:15378"/>
        <dbReference type="ChEBI" id="CHEBI:30616"/>
        <dbReference type="ChEBI" id="CHEBI:57660"/>
        <dbReference type="ChEBI" id="CHEBI:58414"/>
        <dbReference type="ChEBI" id="CHEBI:456216"/>
        <dbReference type="EC" id="2.7.1.159"/>
    </reaction>
</comment>
<dbReference type="PANTHER" id="PTHR14217:SF24">
    <property type="entry name" value="INOSITOL-TETRAKISPHOSPHATE 1-KINASE 1"/>
    <property type="match status" value="1"/>
</dbReference>